<keyword evidence="1" id="KW-0175">Coiled coil</keyword>
<reference evidence="5 6" key="1">
    <citation type="journal article" date="2017" name="ISME J.">
        <title>Potential for microbial H2 and metal transformations associated with novel bacteria and archaea in deep terrestrial subsurface sediments.</title>
        <authorList>
            <person name="Hernsdorf A.W."/>
            <person name="Amano Y."/>
            <person name="Miyakawa K."/>
            <person name="Ise K."/>
            <person name="Suzuki Y."/>
            <person name="Anantharaman K."/>
            <person name="Probst A."/>
            <person name="Burstein D."/>
            <person name="Thomas B.C."/>
            <person name="Banfield J.F."/>
        </authorList>
    </citation>
    <scope>NUCLEOTIDE SEQUENCE [LARGE SCALE GENOMIC DNA]</scope>
    <source>
        <strain evidence="5">HGW-Wallbacteria-1</strain>
    </source>
</reference>
<evidence type="ECO:0000256" key="1">
    <source>
        <dbReference type="SAM" id="Coils"/>
    </source>
</evidence>
<evidence type="ECO:0000313" key="5">
    <source>
        <dbReference type="EMBL" id="PKK89130.1"/>
    </source>
</evidence>
<comment type="caution">
    <text evidence="5">The sequence shown here is derived from an EMBL/GenBank/DDBJ whole genome shotgun (WGS) entry which is preliminary data.</text>
</comment>
<evidence type="ECO:0000259" key="3">
    <source>
        <dbReference type="Pfam" id="PF13569"/>
    </source>
</evidence>
<dbReference type="AlphaFoldDB" id="A0A2N1PLC9"/>
<accession>A0A2N1PLC9</accession>
<dbReference type="Proteomes" id="UP000233256">
    <property type="component" value="Unassembled WGS sequence"/>
</dbReference>
<dbReference type="Pfam" id="PF13569">
    <property type="entry name" value="DUF4132"/>
    <property type="match status" value="1"/>
</dbReference>
<feature type="coiled-coil region" evidence="1">
    <location>
        <begin position="500"/>
        <end position="527"/>
    </location>
</feature>
<evidence type="ECO:0000259" key="4">
    <source>
        <dbReference type="Pfam" id="PF24879"/>
    </source>
</evidence>
<dbReference type="InterPro" id="IPR056639">
    <property type="entry name" value="DUF7737"/>
</dbReference>
<dbReference type="EMBL" id="PGXC01000024">
    <property type="protein sequence ID" value="PKK89130.1"/>
    <property type="molecule type" value="Genomic_DNA"/>
</dbReference>
<feature type="domain" description="DUF4132" evidence="3">
    <location>
        <begin position="489"/>
        <end position="670"/>
    </location>
</feature>
<name>A0A2N1PLC9_9BACT</name>
<organism evidence="5 6">
    <name type="scientific">Candidatus Wallbacteria bacterium HGW-Wallbacteria-1</name>
    <dbReference type="NCBI Taxonomy" id="2013854"/>
    <lineage>
        <taxon>Bacteria</taxon>
        <taxon>Candidatus Walliibacteriota</taxon>
    </lineage>
</organism>
<dbReference type="InterPro" id="IPR025406">
    <property type="entry name" value="DUF4132"/>
</dbReference>
<evidence type="ECO:0000256" key="2">
    <source>
        <dbReference type="SAM" id="MobiDB-lite"/>
    </source>
</evidence>
<feature type="region of interest" description="Disordered" evidence="2">
    <location>
        <begin position="26"/>
        <end position="58"/>
    </location>
</feature>
<evidence type="ECO:0000313" key="6">
    <source>
        <dbReference type="Proteomes" id="UP000233256"/>
    </source>
</evidence>
<gene>
    <name evidence="5" type="ORF">CVV64_15590</name>
</gene>
<dbReference type="Pfam" id="PF24879">
    <property type="entry name" value="DUF7737"/>
    <property type="match status" value="1"/>
</dbReference>
<feature type="domain" description="DUF7737" evidence="4">
    <location>
        <begin position="809"/>
        <end position="912"/>
    </location>
</feature>
<proteinExistence type="predicted"/>
<sequence>MMAKRDIEMKKILANLLTLLFDHVEEPNNDDSSNTAPTHRNPDKEQVASSFPLPDPVNPDPELETLLDDFITEQTDMGADFGYYSNFSLKRSPLATAMSKFPSEKLTRLILLGAQRVRYLDQQLQELEDKAREEKLWYTCTDKPEYISLKKNRSYLHFLTRLLIRLRYSPEESDLISLIRWMCCLNKNDISNFRAPIPEVVGAIEKIIERDGLSPTLAAECRNLNVKLKQSRDPDSRNLEIYLASLLDTDDRVDIRPGEAWSDAVLADLNTMGPEERKKWNRFLLHCETLLKSQPDKKWIKKMQPLRHQIGSQPMMDLFKSWMAHYPKGRNNTKKGDPFEFSMSYLHHNIITGMLWACADQDSPDLCRFFATVAEQAYTSVRNIGPRSIKTGNACVQLLGQSRCNEALTLLTVLRTRVRAKPGLACIEKNLIPLARRMGIPEDEIDELAVPAYPLTHVGGASIPIGDCHAEISVDTNGKPQLSWINAKGKKQKSVPSEVKQEFSGELKELKASIGDLQKLIAAQKIRLDKLYMADKTWDYPTWKERYLDHPVVGIPARNCIWSFLGNSETFSGIHTEEGLMADFRGQPLPDSIATFQVALWHPMTDSNANIMGWRKWVEEREILQPFRQAHREIYILSDTEKKTITYSNRFAAQVVKQHQFNSLCGVRGWKNSLRLDVDNELPPPHLPIPHLNLRAEFTVEAAGEDTNDVGSFLYLSTDQVRFYPLNAPMRTGHSRGGEFRSVKGDEASPVKLSEIPEVIFSEVMRDIDLFVNVSSIGNDPTWFDRGPEDLRFHFWRAQSLGSLSEYGKIRLDLLTRIVPGLSIASRCSFSTDFLVVQGDLGTYKIHVGTGNVLKMPNEQFICIVKSGRLTKEKHPCFIPYEGDDILTLILSKALMLANDTAITDPTILSQINSRIE</sequence>
<protein>
    <submittedName>
        <fullName evidence="5">Uncharacterized protein</fullName>
    </submittedName>
</protein>